<reference evidence="2 3" key="1">
    <citation type="submission" date="2023-11" db="EMBL/GenBank/DDBJ databases">
        <title>Actinomadura monticuli sp. nov., isolated from volcanic ash.</title>
        <authorList>
            <person name="Lee S.D."/>
            <person name="Yang H."/>
            <person name="Kim I.S."/>
        </authorList>
    </citation>
    <scope>NUCLEOTIDE SEQUENCE [LARGE SCALE GENOMIC DNA]</scope>
    <source>
        <strain evidence="2 3">DSM 45346</strain>
    </source>
</reference>
<gene>
    <name evidence="2" type="ORF">SM436_02555</name>
</gene>
<protein>
    <recommendedName>
        <fullName evidence="4">ABC transporter permease</fullName>
    </recommendedName>
</protein>
<feature type="transmembrane region" description="Helical" evidence="1">
    <location>
        <begin position="33"/>
        <end position="52"/>
    </location>
</feature>
<keyword evidence="3" id="KW-1185">Reference proteome</keyword>
<name>A0ABV4QPW4_9ACTN</name>
<evidence type="ECO:0000256" key="1">
    <source>
        <dbReference type="SAM" id="Phobius"/>
    </source>
</evidence>
<accession>A0ABV4QPW4</accession>
<dbReference type="EMBL" id="JAXCEH010000001">
    <property type="protein sequence ID" value="MFA1552564.1"/>
    <property type="molecule type" value="Genomic_DNA"/>
</dbReference>
<evidence type="ECO:0000313" key="3">
    <source>
        <dbReference type="Proteomes" id="UP001569904"/>
    </source>
</evidence>
<comment type="caution">
    <text evidence="2">The sequence shown here is derived from an EMBL/GenBank/DDBJ whole genome shotgun (WGS) entry which is preliminary data.</text>
</comment>
<evidence type="ECO:0008006" key="4">
    <source>
        <dbReference type="Google" id="ProtNLM"/>
    </source>
</evidence>
<organism evidence="2 3">
    <name type="scientific">Actinomadura chokoriensis</name>
    <dbReference type="NCBI Taxonomy" id="454156"/>
    <lineage>
        <taxon>Bacteria</taxon>
        <taxon>Bacillati</taxon>
        <taxon>Actinomycetota</taxon>
        <taxon>Actinomycetes</taxon>
        <taxon>Streptosporangiales</taxon>
        <taxon>Thermomonosporaceae</taxon>
        <taxon>Actinomadura</taxon>
    </lineage>
</organism>
<proteinExistence type="predicted"/>
<keyword evidence="1" id="KW-0812">Transmembrane</keyword>
<dbReference type="Proteomes" id="UP001569904">
    <property type="component" value="Unassembled WGS sequence"/>
</dbReference>
<keyword evidence="1" id="KW-0472">Membrane</keyword>
<evidence type="ECO:0000313" key="2">
    <source>
        <dbReference type="EMBL" id="MFA1552564.1"/>
    </source>
</evidence>
<keyword evidence="1" id="KW-1133">Transmembrane helix</keyword>
<sequence>MSALGGIGGALIGTLVTAGYALSQGWPVVVPAWAVLGGLAATLVIGAVAGLYPAIRASRLSPTEALAAT</sequence>